<dbReference type="GO" id="GO:0046872">
    <property type="term" value="F:metal ion binding"/>
    <property type="evidence" value="ECO:0007669"/>
    <property type="project" value="UniProtKB-KW"/>
</dbReference>
<dbReference type="GO" id="GO:0015689">
    <property type="term" value="P:molybdate ion transport"/>
    <property type="evidence" value="ECO:0007669"/>
    <property type="project" value="InterPro"/>
</dbReference>
<dbReference type="Pfam" id="PF13531">
    <property type="entry name" value="SBP_bac_11"/>
    <property type="match status" value="1"/>
</dbReference>
<dbReference type="RefSeq" id="WP_243606457.1">
    <property type="nucleotide sequence ID" value="NZ_JALGRD010000007.1"/>
</dbReference>
<dbReference type="PANTHER" id="PTHR30632">
    <property type="entry name" value="MOLYBDATE-BINDING PERIPLASMIC PROTEIN"/>
    <property type="match status" value="1"/>
</dbReference>
<feature type="signal peptide" evidence="8">
    <location>
        <begin position="1"/>
        <end position="21"/>
    </location>
</feature>
<feature type="binding site" evidence="7">
    <location>
        <position position="58"/>
    </location>
    <ligand>
        <name>molybdate</name>
        <dbReference type="ChEBI" id="CHEBI:36264"/>
    </ligand>
</feature>
<dbReference type="InterPro" id="IPR005950">
    <property type="entry name" value="ModA"/>
</dbReference>
<keyword evidence="10" id="KW-1185">Reference proteome</keyword>
<comment type="subunit">
    <text evidence="6">The complex is composed of two ATP-binding proteins (ModC), two transmembrane proteins (ModB) and a solute-binding protein (ModA).</text>
</comment>
<sequence length="256" mass="27030">MPITRWPLALVLGWTAFSSHADEVQVAVAANFSAPMQAIAERFERDTGHRALLAFGSSGKLYAQIRHGAPFGLLLAADENIPKQLESDGLVVDGSRFTYAIGKLVLWSPTAGYVDTEGTVLGERPFAHLAIANPKTAPYGAAAVATLESLGLSTRVQDKLVQGENIAQAHQFVASGNAELGFVALSQVIDKNGGIAGSAWIVPPRFHPPIRQDAVLLNTAADNPAARALLDYLKSPAATALIKGHGYDLDEPDAAD</sequence>
<gene>
    <name evidence="9" type="primary">modA</name>
    <name evidence="9" type="ORF">MST27_13465</name>
</gene>
<dbReference type="InterPro" id="IPR050682">
    <property type="entry name" value="ModA/WtpA"/>
</dbReference>
<keyword evidence="4 8" id="KW-0732">Signal</keyword>
<organism evidence="9 10">
    <name type="scientific">Stutzerimonas marianensis</name>
    <dbReference type="NCBI Taxonomy" id="2929513"/>
    <lineage>
        <taxon>Bacteria</taxon>
        <taxon>Pseudomonadati</taxon>
        <taxon>Pseudomonadota</taxon>
        <taxon>Gammaproteobacteria</taxon>
        <taxon>Pseudomonadales</taxon>
        <taxon>Pseudomonadaceae</taxon>
        <taxon>Stutzerimonas</taxon>
    </lineage>
</organism>
<protein>
    <submittedName>
        <fullName evidence="9">Molybdate ABC transporter substrate-binding protein</fullName>
    </submittedName>
</protein>
<feature type="chain" id="PRO_5040957350" evidence="8">
    <location>
        <begin position="22"/>
        <end position="256"/>
    </location>
</feature>
<dbReference type="NCBIfam" id="TIGR01256">
    <property type="entry name" value="modA"/>
    <property type="match status" value="1"/>
</dbReference>
<comment type="caution">
    <text evidence="9">The sequence shown here is derived from an EMBL/GenBank/DDBJ whole genome shotgun (WGS) entry which is preliminary data.</text>
</comment>
<accession>A0A9X1W4H1</accession>
<keyword evidence="3 7" id="KW-0479">Metal-binding</keyword>
<evidence type="ECO:0000256" key="1">
    <source>
        <dbReference type="ARBA" id="ARBA00009175"/>
    </source>
</evidence>
<dbReference type="GO" id="GO:1901359">
    <property type="term" value="F:tungstate binding"/>
    <property type="evidence" value="ECO:0007669"/>
    <property type="project" value="UniProtKB-ARBA"/>
</dbReference>
<dbReference type="EMBL" id="JALGRD010000007">
    <property type="protein sequence ID" value="MCJ0974383.1"/>
    <property type="molecule type" value="Genomic_DNA"/>
</dbReference>
<evidence type="ECO:0000256" key="8">
    <source>
        <dbReference type="SAM" id="SignalP"/>
    </source>
</evidence>
<evidence type="ECO:0000256" key="7">
    <source>
        <dbReference type="PIRSR" id="PIRSR004846-1"/>
    </source>
</evidence>
<dbReference type="AlphaFoldDB" id="A0A9X1W4H1"/>
<evidence type="ECO:0000256" key="2">
    <source>
        <dbReference type="ARBA" id="ARBA00022505"/>
    </source>
</evidence>
<feature type="binding site" evidence="7">
    <location>
        <position position="166"/>
    </location>
    <ligand>
        <name>molybdate</name>
        <dbReference type="ChEBI" id="CHEBI:36264"/>
    </ligand>
</feature>
<dbReference type="Gene3D" id="3.40.190.10">
    <property type="entry name" value="Periplasmic binding protein-like II"/>
    <property type="match status" value="2"/>
</dbReference>
<keyword evidence="2 7" id="KW-0500">Molybdenum</keyword>
<evidence type="ECO:0000256" key="4">
    <source>
        <dbReference type="ARBA" id="ARBA00022729"/>
    </source>
</evidence>
<dbReference type="SUPFAM" id="SSF53850">
    <property type="entry name" value="Periplasmic binding protein-like II"/>
    <property type="match status" value="1"/>
</dbReference>
<dbReference type="PIRSF" id="PIRSF004846">
    <property type="entry name" value="ModA"/>
    <property type="match status" value="1"/>
</dbReference>
<evidence type="ECO:0000313" key="10">
    <source>
        <dbReference type="Proteomes" id="UP001139682"/>
    </source>
</evidence>
<evidence type="ECO:0000256" key="6">
    <source>
        <dbReference type="ARBA" id="ARBA00062515"/>
    </source>
</evidence>
<dbReference type="InterPro" id="IPR044084">
    <property type="entry name" value="AvModA-like_subst-bd"/>
</dbReference>
<keyword evidence="5" id="KW-0826">Tungsten</keyword>
<proteinExistence type="inferred from homology"/>
<dbReference type="Proteomes" id="UP001139682">
    <property type="component" value="Unassembled WGS sequence"/>
</dbReference>
<dbReference type="PANTHER" id="PTHR30632:SF14">
    <property type="entry name" value="TUNGSTATE_MOLYBDATE_CHROMATE-BINDING PROTEIN MODA"/>
    <property type="match status" value="1"/>
</dbReference>
<evidence type="ECO:0000256" key="3">
    <source>
        <dbReference type="ARBA" id="ARBA00022723"/>
    </source>
</evidence>
<name>A0A9X1W4H1_9GAMM</name>
<dbReference type="FunFam" id="3.40.190.10:FF:000035">
    <property type="entry name" value="Molybdate ABC transporter substrate-binding protein"/>
    <property type="match status" value="1"/>
</dbReference>
<evidence type="ECO:0000313" key="9">
    <source>
        <dbReference type="EMBL" id="MCJ0974383.1"/>
    </source>
</evidence>
<evidence type="ECO:0000256" key="5">
    <source>
        <dbReference type="ARBA" id="ARBA00023245"/>
    </source>
</evidence>
<dbReference type="GO" id="GO:0030973">
    <property type="term" value="F:molybdate ion binding"/>
    <property type="evidence" value="ECO:0007669"/>
    <property type="project" value="InterPro"/>
</dbReference>
<reference evidence="9" key="1">
    <citation type="submission" date="2022-03" db="EMBL/GenBank/DDBJ databases">
        <title>Pseudomonas marianensis sp. nov., a marine bacterium isolated from deep-sea sediments of the Mariana Trench.</title>
        <authorList>
            <person name="Wei Y."/>
        </authorList>
    </citation>
    <scope>NUCLEOTIDE SEQUENCE</scope>
    <source>
        <strain evidence="9">PS1</strain>
    </source>
</reference>
<dbReference type="CDD" id="cd13539">
    <property type="entry name" value="PBP2_AvModA"/>
    <property type="match status" value="1"/>
</dbReference>
<comment type="similarity">
    <text evidence="1">Belongs to the bacterial solute-binding protein ModA family.</text>
</comment>